<keyword evidence="2" id="KW-1185">Reference proteome</keyword>
<protein>
    <submittedName>
        <fullName evidence="1">Uncharacterized protein</fullName>
    </submittedName>
</protein>
<comment type="caution">
    <text evidence="1">The sequence shown here is derived from an EMBL/GenBank/DDBJ whole genome shotgun (WGS) entry which is preliminary data.</text>
</comment>
<proteinExistence type="predicted"/>
<organism evidence="1 2">
    <name type="scientific">Solanum commersonii</name>
    <name type="common">Commerson's wild potato</name>
    <name type="synonym">Commerson's nightshade</name>
    <dbReference type="NCBI Taxonomy" id="4109"/>
    <lineage>
        <taxon>Eukaryota</taxon>
        <taxon>Viridiplantae</taxon>
        <taxon>Streptophyta</taxon>
        <taxon>Embryophyta</taxon>
        <taxon>Tracheophyta</taxon>
        <taxon>Spermatophyta</taxon>
        <taxon>Magnoliopsida</taxon>
        <taxon>eudicotyledons</taxon>
        <taxon>Gunneridae</taxon>
        <taxon>Pentapetalae</taxon>
        <taxon>asterids</taxon>
        <taxon>lamiids</taxon>
        <taxon>Solanales</taxon>
        <taxon>Solanaceae</taxon>
        <taxon>Solanoideae</taxon>
        <taxon>Solaneae</taxon>
        <taxon>Solanum</taxon>
    </lineage>
</organism>
<dbReference type="EMBL" id="JACXVP010000010">
    <property type="protein sequence ID" value="KAG5581203.1"/>
    <property type="molecule type" value="Genomic_DNA"/>
</dbReference>
<dbReference type="Proteomes" id="UP000824120">
    <property type="component" value="Chromosome 10"/>
</dbReference>
<dbReference type="AlphaFoldDB" id="A0A9J5WZJ0"/>
<dbReference type="OrthoDB" id="10471211at2759"/>
<evidence type="ECO:0000313" key="2">
    <source>
        <dbReference type="Proteomes" id="UP000824120"/>
    </source>
</evidence>
<gene>
    <name evidence="1" type="ORF">H5410_051830</name>
</gene>
<evidence type="ECO:0000313" key="1">
    <source>
        <dbReference type="EMBL" id="KAG5581203.1"/>
    </source>
</evidence>
<accession>A0A9J5WZJ0</accession>
<sequence length="168" mass="18305">MGDHVGEAMGGDASVGSEEELVMLDIALTFPSLLLRGVPRCNALSCKTCKKCMTTSLCLHAPERWSFSDIATMLVSDWRSVASFTYVQAPIGGIQLMFSMYNLQLAKFDDVCYVQPLIGGVIDEVTLQALVGGVIFDRKLTILFSYEGSLSLVFGLDLECALQKMKCS</sequence>
<reference evidence="1 2" key="1">
    <citation type="submission" date="2020-09" db="EMBL/GenBank/DDBJ databases">
        <title>De no assembly of potato wild relative species, Solanum commersonii.</title>
        <authorList>
            <person name="Cho K."/>
        </authorList>
    </citation>
    <scope>NUCLEOTIDE SEQUENCE [LARGE SCALE GENOMIC DNA]</scope>
    <source>
        <strain evidence="1">LZ3.2</strain>
        <tissue evidence="1">Leaf</tissue>
    </source>
</reference>
<name>A0A9J5WZJ0_SOLCO</name>